<dbReference type="Gene3D" id="1.10.238.10">
    <property type="entry name" value="EF-hand"/>
    <property type="match status" value="1"/>
</dbReference>
<dbReference type="OrthoDB" id="26525at2759"/>
<accession>A0A835LQ31</accession>
<dbReference type="PROSITE" id="PS50222">
    <property type="entry name" value="EF_HAND_2"/>
    <property type="match status" value="1"/>
</dbReference>
<dbReference type="AlphaFoldDB" id="A0A835LQ31"/>
<dbReference type="InterPro" id="IPR002048">
    <property type="entry name" value="EF_hand_dom"/>
</dbReference>
<organism evidence="4 5">
    <name type="scientific">Coptis chinensis</name>
    <dbReference type="NCBI Taxonomy" id="261450"/>
    <lineage>
        <taxon>Eukaryota</taxon>
        <taxon>Viridiplantae</taxon>
        <taxon>Streptophyta</taxon>
        <taxon>Embryophyta</taxon>
        <taxon>Tracheophyta</taxon>
        <taxon>Spermatophyta</taxon>
        <taxon>Magnoliopsida</taxon>
        <taxon>Ranunculales</taxon>
        <taxon>Ranunculaceae</taxon>
        <taxon>Coptidoideae</taxon>
        <taxon>Coptis</taxon>
    </lineage>
</organism>
<evidence type="ECO:0000313" key="4">
    <source>
        <dbReference type="EMBL" id="KAF9603878.1"/>
    </source>
</evidence>
<keyword evidence="1" id="KW-0677">Repeat</keyword>
<dbReference type="Proteomes" id="UP000631114">
    <property type="component" value="Unassembled WGS sequence"/>
</dbReference>
<keyword evidence="2" id="KW-0106">Calcium</keyword>
<dbReference type="PANTHER" id="PTHR23050">
    <property type="entry name" value="CALCIUM BINDING PROTEIN"/>
    <property type="match status" value="1"/>
</dbReference>
<dbReference type="SMART" id="SM00054">
    <property type="entry name" value="EFh"/>
    <property type="match status" value="2"/>
</dbReference>
<feature type="domain" description="EF-hand" evidence="3">
    <location>
        <begin position="13"/>
        <end position="48"/>
    </location>
</feature>
<evidence type="ECO:0000256" key="1">
    <source>
        <dbReference type="ARBA" id="ARBA00022737"/>
    </source>
</evidence>
<keyword evidence="5" id="KW-1185">Reference proteome</keyword>
<reference evidence="4 5" key="1">
    <citation type="submission" date="2020-10" db="EMBL/GenBank/DDBJ databases">
        <title>The Coptis chinensis genome and diversification of protoberbering-type alkaloids.</title>
        <authorList>
            <person name="Wang B."/>
            <person name="Shu S."/>
            <person name="Song C."/>
            <person name="Liu Y."/>
        </authorList>
    </citation>
    <scope>NUCLEOTIDE SEQUENCE [LARGE SCALE GENOMIC DNA]</scope>
    <source>
        <strain evidence="4">HL-2020</strain>
        <tissue evidence="4">Leaf</tissue>
    </source>
</reference>
<comment type="caution">
    <text evidence="4">The sequence shown here is derived from an EMBL/GenBank/DDBJ whole genome shotgun (WGS) entry which is preliminary data.</text>
</comment>
<dbReference type="InterPro" id="IPR011992">
    <property type="entry name" value="EF-hand-dom_pair"/>
</dbReference>
<protein>
    <recommendedName>
        <fullName evidence="3">EF-hand domain-containing protein</fullName>
    </recommendedName>
</protein>
<sequence>MVLQNRAKPKKNMTVEEFKQWLSQFDADGDGRISKTELREAIRSLGVWFSSWRARNGLLAADENHNGFVDENEMEHLVAFAQKKLGVKIVPV</sequence>
<dbReference type="InterPro" id="IPR018247">
    <property type="entry name" value="EF_Hand_1_Ca_BS"/>
</dbReference>
<dbReference type="InterPro" id="IPR050145">
    <property type="entry name" value="Centrin_CML-like"/>
</dbReference>
<evidence type="ECO:0000259" key="3">
    <source>
        <dbReference type="PROSITE" id="PS50222"/>
    </source>
</evidence>
<dbReference type="Pfam" id="PF13202">
    <property type="entry name" value="EF-hand_5"/>
    <property type="match status" value="1"/>
</dbReference>
<dbReference type="GO" id="GO:0005509">
    <property type="term" value="F:calcium ion binding"/>
    <property type="evidence" value="ECO:0007669"/>
    <property type="project" value="InterPro"/>
</dbReference>
<evidence type="ECO:0000313" key="5">
    <source>
        <dbReference type="Proteomes" id="UP000631114"/>
    </source>
</evidence>
<dbReference type="EMBL" id="JADFTS010000006">
    <property type="protein sequence ID" value="KAF9603878.1"/>
    <property type="molecule type" value="Genomic_DNA"/>
</dbReference>
<dbReference type="SUPFAM" id="SSF47473">
    <property type="entry name" value="EF-hand"/>
    <property type="match status" value="1"/>
</dbReference>
<evidence type="ECO:0000256" key="2">
    <source>
        <dbReference type="ARBA" id="ARBA00022837"/>
    </source>
</evidence>
<dbReference type="CDD" id="cd00051">
    <property type="entry name" value="EFh"/>
    <property type="match status" value="1"/>
</dbReference>
<proteinExistence type="predicted"/>
<name>A0A835LQ31_9MAGN</name>
<gene>
    <name evidence="4" type="ORF">IFM89_038136</name>
</gene>
<dbReference type="PROSITE" id="PS00018">
    <property type="entry name" value="EF_HAND_1"/>
    <property type="match status" value="2"/>
</dbReference>